<proteinExistence type="predicted"/>
<organism evidence="9 10">
    <name type="scientific">Folsomia candida</name>
    <name type="common">Springtail</name>
    <dbReference type="NCBI Taxonomy" id="158441"/>
    <lineage>
        <taxon>Eukaryota</taxon>
        <taxon>Metazoa</taxon>
        <taxon>Ecdysozoa</taxon>
        <taxon>Arthropoda</taxon>
        <taxon>Hexapoda</taxon>
        <taxon>Collembola</taxon>
        <taxon>Entomobryomorpha</taxon>
        <taxon>Isotomoidea</taxon>
        <taxon>Isotomidae</taxon>
        <taxon>Proisotominae</taxon>
        <taxon>Folsomia</taxon>
    </lineage>
</organism>
<comment type="caution">
    <text evidence="9">The sequence shown here is derived from an EMBL/GenBank/DDBJ whole genome shotgun (WGS) entry which is preliminary data.</text>
</comment>
<keyword evidence="7" id="KW-0325">Glycoprotein</keyword>
<dbReference type="PANTHER" id="PTHR42643">
    <property type="entry name" value="IONOTROPIC RECEPTOR 20A-RELATED"/>
    <property type="match status" value="1"/>
</dbReference>
<dbReference type="Gene3D" id="1.10.287.70">
    <property type="match status" value="1"/>
</dbReference>
<accession>A0A226EYA6</accession>
<name>A0A226EYA6_FOLCA</name>
<evidence type="ECO:0000313" key="10">
    <source>
        <dbReference type="Proteomes" id="UP000198287"/>
    </source>
</evidence>
<evidence type="ECO:0000256" key="1">
    <source>
        <dbReference type="ARBA" id="ARBA00004651"/>
    </source>
</evidence>
<evidence type="ECO:0000256" key="5">
    <source>
        <dbReference type="ARBA" id="ARBA00023136"/>
    </source>
</evidence>
<dbReference type="EMBL" id="LNIX01000001">
    <property type="protein sequence ID" value="OXA62168.1"/>
    <property type="molecule type" value="Genomic_DNA"/>
</dbReference>
<protein>
    <recommendedName>
        <fullName evidence="11">Ionotropic glutamate receptor C-terminal domain-containing protein</fullName>
    </recommendedName>
</protein>
<evidence type="ECO:0000256" key="8">
    <source>
        <dbReference type="SAM" id="SignalP"/>
    </source>
</evidence>
<evidence type="ECO:0000256" key="2">
    <source>
        <dbReference type="ARBA" id="ARBA00022475"/>
    </source>
</evidence>
<comment type="subcellular location">
    <subcellularLocation>
        <location evidence="1">Cell membrane</location>
        <topology evidence="1">Multi-pass membrane protein</topology>
    </subcellularLocation>
</comment>
<reference evidence="9 10" key="1">
    <citation type="submission" date="2015-12" db="EMBL/GenBank/DDBJ databases">
        <title>The genome of Folsomia candida.</title>
        <authorList>
            <person name="Faddeeva A."/>
            <person name="Derks M.F."/>
            <person name="Anvar Y."/>
            <person name="Smit S."/>
            <person name="Van Straalen N."/>
            <person name="Roelofs D."/>
        </authorList>
    </citation>
    <scope>NUCLEOTIDE SEQUENCE [LARGE SCALE GENOMIC DNA]</scope>
    <source>
        <strain evidence="9 10">VU population</strain>
        <tissue evidence="9">Whole body</tissue>
    </source>
</reference>
<dbReference type="Proteomes" id="UP000198287">
    <property type="component" value="Unassembled WGS sequence"/>
</dbReference>
<keyword evidence="6" id="KW-0675">Receptor</keyword>
<keyword evidence="10" id="KW-1185">Reference proteome</keyword>
<dbReference type="GO" id="GO:0005886">
    <property type="term" value="C:plasma membrane"/>
    <property type="evidence" value="ECO:0007669"/>
    <property type="project" value="UniProtKB-SubCell"/>
</dbReference>
<feature type="chain" id="PRO_5012262806" description="Ionotropic glutamate receptor C-terminal domain-containing protein" evidence="8">
    <location>
        <begin position="26"/>
        <end position="535"/>
    </location>
</feature>
<dbReference type="InterPro" id="IPR052192">
    <property type="entry name" value="Insect_Ionotropic_Sensory_Rcpt"/>
</dbReference>
<evidence type="ECO:0008006" key="11">
    <source>
        <dbReference type="Google" id="ProtNLM"/>
    </source>
</evidence>
<evidence type="ECO:0000256" key="6">
    <source>
        <dbReference type="ARBA" id="ARBA00023170"/>
    </source>
</evidence>
<keyword evidence="2" id="KW-1003">Cell membrane</keyword>
<keyword evidence="8" id="KW-0732">Signal</keyword>
<evidence type="ECO:0000256" key="3">
    <source>
        <dbReference type="ARBA" id="ARBA00022692"/>
    </source>
</evidence>
<keyword evidence="4" id="KW-1133">Transmembrane helix</keyword>
<feature type="signal peptide" evidence="8">
    <location>
        <begin position="1"/>
        <end position="25"/>
    </location>
</feature>
<keyword evidence="3" id="KW-0812">Transmembrane</keyword>
<gene>
    <name evidence="9" type="ORF">Fcan01_00790</name>
</gene>
<evidence type="ECO:0000313" key="9">
    <source>
        <dbReference type="EMBL" id="OXA62168.1"/>
    </source>
</evidence>
<dbReference type="AlphaFoldDB" id="A0A226EYA6"/>
<sequence length="535" mass="61204">MTPRINRKFTHFLLFLILFPHFSNALTQTNFGTFEQPHLANIISQTSPCITNIIQHNLDFHNYDQAKVAHPIATTSAPTTLSWPEEYRDFLVNVTKKHSHVQHTLRHQPFCHFFFFYSNPPFDPDTLGHLLRLHVLLFYSIHTSKIKWWTFGTYQTPYFYTVLITSILQYVPDENKIYAFMLQDAIIRPNSDRTKEVSIIQDFGVLFLSEDTSSSVMCTHSPQMSEPLYSNLACSRGQGGNIWEILRGAEPQSVFLIDQDFPGYSSMEKVALGVKRLNQIQWADMYILVVALGPSLNITVLKWCRRFVKFDCYIQEFIEADAKPRHWEHYSWSISKVATGQRNIHFLTCHSRVEGSFNLFVKPFSGGTWAGVAISVLAVAVGLKLMEPARLEGGKDKSHNTLHTLTLLYWVLCTLLEQMDGLGKKVERFWAFRVLIGVWVLACTVITNGYRSLVITSLNEPLKLIFPDTFEEISCRAAGPIPTYTAVPSRFQKGSKFTRNTPIAWAKLCEGPFIPKGSCRSHFKLVFLPGNVFLR</sequence>
<evidence type="ECO:0000256" key="4">
    <source>
        <dbReference type="ARBA" id="ARBA00022989"/>
    </source>
</evidence>
<keyword evidence="5" id="KW-0472">Membrane</keyword>
<dbReference type="PANTHER" id="PTHR42643:SF24">
    <property type="entry name" value="IONOTROPIC RECEPTOR 60A"/>
    <property type="match status" value="1"/>
</dbReference>
<evidence type="ECO:0000256" key="7">
    <source>
        <dbReference type="ARBA" id="ARBA00023180"/>
    </source>
</evidence>